<accession>A0ACD4CCZ6</accession>
<organism evidence="1 2">
    <name type="scientific">Rossellomorea vietnamensis</name>
    <dbReference type="NCBI Taxonomy" id="218284"/>
    <lineage>
        <taxon>Bacteria</taxon>
        <taxon>Bacillati</taxon>
        <taxon>Bacillota</taxon>
        <taxon>Bacilli</taxon>
        <taxon>Bacillales</taxon>
        <taxon>Bacillaceae</taxon>
        <taxon>Rossellomorea</taxon>
    </lineage>
</organism>
<reference evidence="1" key="1">
    <citation type="submission" date="2022-09" db="EMBL/GenBank/DDBJ databases">
        <title>Complete genome sequence of Rossellomorea vietnamensis strain RL-WG62, a newly isolated PGPR with the potential for plant salinity stress alleviation.</title>
        <authorList>
            <person name="Ren L."/>
            <person name="Wang G."/>
            <person name="Hu H."/>
        </authorList>
    </citation>
    <scope>NUCLEOTIDE SEQUENCE</scope>
    <source>
        <strain evidence="1">RL-WG62</strain>
    </source>
</reference>
<keyword evidence="1" id="KW-0378">Hydrolase</keyword>
<dbReference type="EMBL" id="CP104558">
    <property type="protein sequence ID" value="UXH46114.1"/>
    <property type="molecule type" value="Genomic_DNA"/>
</dbReference>
<sequence length="1515" mass="169668">MIRFIWNTWWRNKQRFILLIIGVLLLSVGLSYLVGMTQTNNGTIVNELQKRWKSSYHMVVRPPDSRSVTEDMNLLEPNYLSGLDGGITLEQYETIKGMDDVKIAAPISVMGYVFNDVQMGEVNITEPGIYRLNQKETVQTGAKEEINDGNYYFTVGGGQYSMDRAYGVGESIGELSYGTQVLVAGIDPEQEAKLVGLDNAMVAGKGSRYFSENDEVMDIPLEGNLNDISIPVILSNREFVDGEIHYTVEKLDMPFDPDQQGATMEKVKKNGGEKYLEEQTGSVVEERSFTTKEAHEKIVNSVMNPSFESGLGGMSWMAFKPSPVEYKPVTSPFRERWAFSYEVEPYSLPEDSLLAVDQAYRPVESFGEDSSSWPRLRLDFIGIFDAQKLAISKDPLTELPVETYFPSKASWVVDEKGDPINPPVTMKPANNPYGFLTKPPLMLTTLDAAAHVLGDKPISAIRVNVKGVDSFNEDSEAALQKVAKEIEEETGLIVDVTLGSSPQPALTHIPGIQGEKGFGWIEQPWIKIGSSITIFKEAKLGVSGVVGSVILVAIVYVFSSNLIMMYARKKEFAVLLSLGWRPNQLSRLLLLEALLLGMVVSFISWLILAWFSVTSELETSYIRVALIGLIGLTIYTAGALIPAYLVKKIRPYEAMRSGEISMKHKRVARSESVVGMAINSMVSRWKRTVLSVVSMGLPTGLLVFYLFITFRLKGVMYTTWLGEYVAMEVSTMHYVAMGIALSIAILTTAEIIWQNVAERQPEISVFKALGWKNGTVRMLVILEGMFSGALAGVVGLLFAFTLVWKVYGSFPFTLWWIYVAALSIPVVTGIIAAVLPAGKAANTPPYQGLNGGYSNDKKVEKQFKYILSGAAVILLLGVMTLVGKGIPEVQKVETAKVASPVKEQGTEGKTTSVFAPVKKEEAGPQEDAPLAFLKAKELAGKQAELGEKLDLDQQTILIESPSKTPPELKAKKKHQLITIPVTWDIKYSDPNSSNLSFKPGAYFLLDEKEKKYYPLKTDIVDALNYRGGRLKLPGRVTALLTFEVPEKYERFLISGRIPDHSKDVVAELTREDLRKSREPFTLKKTGVSPGATGDYTMKIKLDKEKNWSVETDIRVTNHSEEAFRDIGFYFIPNAFTEKNKPDFVKGHAETNIHTINSTGENLQYSLNGNKLLVDLDKKLQPGETKSISIDYSLKLPEEGLRLSQKGEDFFLAQWYPMLATYQDGWDIEPFDPKGESYDTTYGNYRVSFETPEEYLVASSGEDASEEPVNKGEIEGSSIRDFYLAFLNPDEWEQKTEKVKVGMYRNVAIRAFMKKEQDSIMDDVLKKAADSFLFYHDNIGENPTGELDLIANNGDMEYSNIVEISGDPEGYEHPLFHEIAHQWFYQGVANNPYRDAWLDESLAELLSAYYLAYAYKDEGKAFAFSNQVLNTVKPEKFLNTPLNEFQRNYVSTVYGKGPNLLNDYFENNGGRTEALNFLAAYYKEYQFKHVDSDTFAQFFEEYYEGSQKEFLTGWLE</sequence>
<evidence type="ECO:0000313" key="1">
    <source>
        <dbReference type="EMBL" id="UXH46114.1"/>
    </source>
</evidence>
<keyword evidence="2" id="KW-1185">Reference proteome</keyword>
<gene>
    <name evidence="1" type="ORF">N5C46_08725</name>
</gene>
<keyword evidence="1" id="KW-0645">Protease</keyword>
<protein>
    <submittedName>
        <fullName evidence="1">M1 family aminopeptidase</fullName>
    </submittedName>
</protein>
<keyword evidence="1" id="KW-0031">Aminopeptidase</keyword>
<proteinExistence type="predicted"/>
<evidence type="ECO:0000313" key="2">
    <source>
        <dbReference type="Proteomes" id="UP001064027"/>
    </source>
</evidence>
<dbReference type="Proteomes" id="UP001064027">
    <property type="component" value="Chromosome"/>
</dbReference>
<name>A0ACD4CCZ6_9BACI</name>